<dbReference type="EMBL" id="QGKY02001015">
    <property type="protein sequence ID" value="KAF2575594.1"/>
    <property type="molecule type" value="Genomic_DNA"/>
</dbReference>
<protein>
    <submittedName>
        <fullName evidence="2">Uncharacterized protein</fullName>
    </submittedName>
</protein>
<name>A0A8S9J0K5_BRACR</name>
<evidence type="ECO:0000313" key="2">
    <source>
        <dbReference type="EMBL" id="KAF2575594.1"/>
    </source>
</evidence>
<feature type="region of interest" description="Disordered" evidence="1">
    <location>
        <begin position="127"/>
        <end position="209"/>
    </location>
</feature>
<feature type="compositionally biased region" description="Basic residues" evidence="1">
    <location>
        <begin position="144"/>
        <end position="158"/>
    </location>
</feature>
<organism evidence="2">
    <name type="scientific">Brassica cretica</name>
    <name type="common">Mustard</name>
    <dbReference type="NCBI Taxonomy" id="69181"/>
    <lineage>
        <taxon>Eukaryota</taxon>
        <taxon>Viridiplantae</taxon>
        <taxon>Streptophyta</taxon>
        <taxon>Embryophyta</taxon>
        <taxon>Tracheophyta</taxon>
        <taxon>Spermatophyta</taxon>
        <taxon>Magnoliopsida</taxon>
        <taxon>eudicotyledons</taxon>
        <taxon>Gunneridae</taxon>
        <taxon>Pentapetalae</taxon>
        <taxon>rosids</taxon>
        <taxon>malvids</taxon>
        <taxon>Brassicales</taxon>
        <taxon>Brassicaceae</taxon>
        <taxon>Brassiceae</taxon>
        <taxon>Brassica</taxon>
    </lineage>
</organism>
<comment type="caution">
    <text evidence="2">The sequence shown here is derived from an EMBL/GenBank/DDBJ whole genome shotgun (WGS) entry which is preliminary data.</text>
</comment>
<proteinExistence type="predicted"/>
<evidence type="ECO:0000256" key="1">
    <source>
        <dbReference type="SAM" id="MobiDB-lite"/>
    </source>
</evidence>
<dbReference type="AlphaFoldDB" id="A0A8S9J0K5"/>
<reference evidence="2" key="1">
    <citation type="submission" date="2019-12" db="EMBL/GenBank/DDBJ databases">
        <title>Genome sequencing and annotation of Brassica cretica.</title>
        <authorList>
            <person name="Studholme D.J."/>
            <person name="Sarris P.F."/>
        </authorList>
    </citation>
    <scope>NUCLEOTIDE SEQUENCE</scope>
    <source>
        <strain evidence="2">PFS-102/07</strain>
        <tissue evidence="2">Leaf</tissue>
    </source>
</reference>
<sequence>MQEGPPGFPPLFPELPINEQRMAMTYVSHSDETERNARILRVKQSIADAAESSIIKTTKITTDLDKGKGHVYHYHDITSRLQWPKQSDGATFSYPLKESVNESDAESSHSLTVQVVSTPLLATTGFQIGTSMKDPSAGTNNGSKKARCRPPSWKRRQSHTSNNKAPDVNSALLVGTNQSDADHTLETSSKRKPETDLDCKNPGVARKTL</sequence>
<accession>A0A8S9J0K5</accession>
<feature type="compositionally biased region" description="Basic and acidic residues" evidence="1">
    <location>
        <begin position="180"/>
        <end position="199"/>
    </location>
</feature>
<gene>
    <name evidence="2" type="ORF">F2Q70_00003000</name>
</gene>